<name>V3ZY93_LOTGI</name>
<evidence type="ECO:0000313" key="5">
    <source>
        <dbReference type="Proteomes" id="UP000030746"/>
    </source>
</evidence>
<dbReference type="PROSITE" id="PS50005">
    <property type="entry name" value="TPR"/>
    <property type="match status" value="1"/>
</dbReference>
<evidence type="ECO:0000256" key="3">
    <source>
        <dbReference type="PROSITE-ProRule" id="PRU00339"/>
    </source>
</evidence>
<keyword evidence="1" id="KW-0677">Repeat</keyword>
<dbReference type="Gene3D" id="1.25.40.10">
    <property type="entry name" value="Tetratricopeptide repeat domain"/>
    <property type="match status" value="1"/>
</dbReference>
<dbReference type="Proteomes" id="UP000030746">
    <property type="component" value="Unassembled WGS sequence"/>
</dbReference>
<dbReference type="OMA" id="WGHRSIM"/>
<dbReference type="SMART" id="SM00028">
    <property type="entry name" value="TPR"/>
    <property type="match status" value="2"/>
</dbReference>
<dbReference type="HOGENOM" id="CLU_141867_2_0_1"/>
<dbReference type="SUPFAM" id="SSF48452">
    <property type="entry name" value="TPR-like"/>
    <property type="match status" value="1"/>
</dbReference>
<feature type="non-terminal residue" evidence="4">
    <location>
        <position position="1"/>
    </location>
</feature>
<dbReference type="GeneID" id="20232746"/>
<proteinExistence type="predicted"/>
<dbReference type="STRING" id="225164.V3ZY93"/>
<keyword evidence="2 3" id="KW-0802">TPR repeat</keyword>
<feature type="repeat" description="TPR" evidence="3">
    <location>
        <begin position="34"/>
        <end position="67"/>
    </location>
</feature>
<dbReference type="Pfam" id="PF13414">
    <property type="entry name" value="TPR_11"/>
    <property type="match status" value="1"/>
</dbReference>
<organism evidence="4 5">
    <name type="scientific">Lottia gigantea</name>
    <name type="common">Giant owl limpet</name>
    <dbReference type="NCBI Taxonomy" id="225164"/>
    <lineage>
        <taxon>Eukaryota</taxon>
        <taxon>Metazoa</taxon>
        <taxon>Spiralia</taxon>
        <taxon>Lophotrochozoa</taxon>
        <taxon>Mollusca</taxon>
        <taxon>Gastropoda</taxon>
        <taxon>Patellogastropoda</taxon>
        <taxon>Lottioidea</taxon>
        <taxon>Lottiidae</taxon>
        <taxon>Lottia</taxon>
    </lineage>
</organism>
<dbReference type="GO" id="GO:0051879">
    <property type="term" value="F:Hsp90 protein binding"/>
    <property type="evidence" value="ECO:0007669"/>
    <property type="project" value="TreeGrafter"/>
</dbReference>
<dbReference type="PANTHER" id="PTHR22904">
    <property type="entry name" value="TPR REPEAT CONTAINING PROTEIN"/>
    <property type="match status" value="1"/>
</dbReference>
<dbReference type="AlphaFoldDB" id="V3ZY93"/>
<evidence type="ECO:0000256" key="2">
    <source>
        <dbReference type="ARBA" id="ARBA00022803"/>
    </source>
</evidence>
<dbReference type="RefSeq" id="XP_009061806.1">
    <property type="nucleotide sequence ID" value="XM_009063558.1"/>
</dbReference>
<dbReference type="CTD" id="20232746"/>
<keyword evidence="5" id="KW-1185">Reference proteome</keyword>
<dbReference type="OrthoDB" id="10038545at2759"/>
<protein>
    <submittedName>
        <fullName evidence="4">Uncharacterized protein</fullName>
    </submittedName>
</protein>
<dbReference type="InterPro" id="IPR019734">
    <property type="entry name" value="TPR_rpt"/>
</dbReference>
<dbReference type="PANTHER" id="PTHR22904:SF532">
    <property type="entry name" value="HEAT SHOCK PROTEIN STI1-LIKE PROTEIN"/>
    <property type="match status" value="1"/>
</dbReference>
<accession>V3ZY93</accession>
<sequence>EELKKKGNECMKAGNHTEAVFHYTHAIKIESKNAILYSNRSAAFLKIEQFYLAIQDARKSIQLDPNWTKVQYVWFL</sequence>
<gene>
    <name evidence="4" type="ORF">LOTGIDRAFT_127724</name>
</gene>
<reference evidence="4 5" key="1">
    <citation type="journal article" date="2013" name="Nature">
        <title>Insights into bilaterian evolution from three spiralian genomes.</title>
        <authorList>
            <person name="Simakov O."/>
            <person name="Marletaz F."/>
            <person name="Cho S.J."/>
            <person name="Edsinger-Gonzales E."/>
            <person name="Havlak P."/>
            <person name="Hellsten U."/>
            <person name="Kuo D.H."/>
            <person name="Larsson T."/>
            <person name="Lv J."/>
            <person name="Arendt D."/>
            <person name="Savage R."/>
            <person name="Osoegawa K."/>
            <person name="de Jong P."/>
            <person name="Grimwood J."/>
            <person name="Chapman J.A."/>
            <person name="Shapiro H."/>
            <person name="Aerts A."/>
            <person name="Otillar R.P."/>
            <person name="Terry A.Y."/>
            <person name="Boore J.L."/>
            <person name="Grigoriev I.V."/>
            <person name="Lindberg D.R."/>
            <person name="Seaver E.C."/>
            <person name="Weisblat D.A."/>
            <person name="Putnam N.H."/>
            <person name="Rokhsar D.S."/>
        </authorList>
    </citation>
    <scope>NUCLEOTIDE SEQUENCE [LARGE SCALE GENOMIC DNA]</scope>
</reference>
<dbReference type="KEGG" id="lgi:LOTGIDRAFT_127724"/>
<evidence type="ECO:0000313" key="4">
    <source>
        <dbReference type="EMBL" id="ESO87615.1"/>
    </source>
</evidence>
<evidence type="ECO:0000256" key="1">
    <source>
        <dbReference type="ARBA" id="ARBA00022737"/>
    </source>
</evidence>
<dbReference type="InterPro" id="IPR011990">
    <property type="entry name" value="TPR-like_helical_dom_sf"/>
</dbReference>
<dbReference type="EMBL" id="KB202883">
    <property type="protein sequence ID" value="ESO87615.1"/>
    <property type="molecule type" value="Genomic_DNA"/>
</dbReference>